<organism evidence="2 3">
    <name type="scientific">Eubacterium callanderi</name>
    <dbReference type="NCBI Taxonomy" id="53442"/>
    <lineage>
        <taxon>Bacteria</taxon>
        <taxon>Bacillati</taxon>
        <taxon>Bacillota</taxon>
        <taxon>Clostridia</taxon>
        <taxon>Eubacteriales</taxon>
        <taxon>Eubacteriaceae</taxon>
        <taxon>Eubacterium</taxon>
    </lineage>
</organism>
<dbReference type="AlphaFoldDB" id="E3GL01"/>
<protein>
    <submittedName>
        <fullName evidence="2">Uncharacterized protein</fullName>
    </submittedName>
</protein>
<reference evidence="2 3" key="2">
    <citation type="journal article" date="2011" name="J. Bacteriol.">
        <title>Complete genome sequence of a carbon monoxide-utilizing acetogen, Eubacterium limosum KIST612.</title>
        <authorList>
            <person name="Roh H."/>
            <person name="Ko H.J."/>
            <person name="Kim D."/>
            <person name="Choi D.G."/>
            <person name="Park S."/>
            <person name="Kim S."/>
            <person name="Chang I.S."/>
            <person name="Choi I.G."/>
        </authorList>
    </citation>
    <scope>NUCLEOTIDE SEQUENCE [LARGE SCALE GENOMIC DNA]</scope>
    <source>
        <strain evidence="2 3">KIST612</strain>
    </source>
</reference>
<dbReference type="KEGG" id="elm:ELI_1257"/>
<reference key="1">
    <citation type="submission" date="2010-09" db="EMBL/GenBank/DDBJ databases">
        <authorList>
            <person name="Roh H."/>
            <person name="Ko H.-J."/>
            <person name="Kim D."/>
            <person name="Choi D.G."/>
            <person name="Park S."/>
            <person name="Kim S."/>
            <person name="Kim K.H."/>
            <person name="Chang I.S."/>
            <person name="Choi I.-G."/>
        </authorList>
    </citation>
    <scope>NUCLEOTIDE SEQUENCE</scope>
    <source>
        <strain>KIST612</strain>
    </source>
</reference>
<name>E3GL01_9FIRM</name>
<dbReference type="HOGENOM" id="CLU_3117959_0_0_9"/>
<gene>
    <name evidence="2" type="ordered locus">ELI_1257</name>
</gene>
<dbReference type="Proteomes" id="UP000006873">
    <property type="component" value="Chromosome"/>
</dbReference>
<sequence>MVSAFCLTLLQWKKGWKFYSYFKKIKTTKFAALVVFIERLFLLQAVLIFP</sequence>
<feature type="transmembrane region" description="Helical" evidence="1">
    <location>
        <begin position="30"/>
        <end position="49"/>
    </location>
</feature>
<dbReference type="EMBL" id="CP002273">
    <property type="protein sequence ID" value="ADO36243.1"/>
    <property type="molecule type" value="Genomic_DNA"/>
</dbReference>
<keyword evidence="1" id="KW-0472">Membrane</keyword>
<evidence type="ECO:0000313" key="2">
    <source>
        <dbReference type="EMBL" id="ADO36243.1"/>
    </source>
</evidence>
<keyword evidence="3" id="KW-1185">Reference proteome</keyword>
<evidence type="ECO:0000313" key="3">
    <source>
        <dbReference type="Proteomes" id="UP000006873"/>
    </source>
</evidence>
<keyword evidence="1" id="KW-1133">Transmembrane helix</keyword>
<accession>E3GL01</accession>
<proteinExistence type="predicted"/>
<keyword evidence="1" id="KW-0812">Transmembrane</keyword>
<evidence type="ECO:0000256" key="1">
    <source>
        <dbReference type="SAM" id="Phobius"/>
    </source>
</evidence>